<dbReference type="RefSeq" id="WP_377552636.1">
    <property type="nucleotide sequence ID" value="NZ_JBHSBN010000038.1"/>
</dbReference>
<gene>
    <name evidence="2" type="ORF">ACFOX0_30965</name>
</gene>
<dbReference type="PANTHER" id="PTHR30024">
    <property type="entry name" value="ALIPHATIC SULFONATES-BINDING PROTEIN-RELATED"/>
    <property type="match status" value="1"/>
</dbReference>
<name>A0ABV8KWD5_9ACTN</name>
<dbReference type="EMBL" id="JBHSBN010000038">
    <property type="protein sequence ID" value="MFC4110328.1"/>
    <property type="molecule type" value="Genomic_DNA"/>
</dbReference>
<proteinExistence type="predicted"/>
<evidence type="ECO:0000313" key="2">
    <source>
        <dbReference type="EMBL" id="MFC4110328.1"/>
    </source>
</evidence>
<sequence>MKPRHVLDRRSFLSAAAGAVALGLTGCARGAEPDAALAAAPLASAVPKGTTLVVGDKEHQKAIEFAGLADKFSFRVQWANLSGGPQTLEAFRADALDLGSVADIPPIHSHWTGIPTRIVASKFRQDPLNHTVYRLGVAPGVAVRTLADIRGRKVAYSPGQAQGALVLRVLRKAGLTRKDVKLVELPSTGDVYVTALAGHQVDVAPIGGVQIRRYEAKYGPDGGSTIAHGLRDDPGHLYAPITVLADPAKAAAIREYVRVWARAWRWRETHPDEWIERYYVKDQGLTTADGRWLVDNGGIADIPASWTDAIARHQETIDLLAKETGNKPLKAEDLYDRRYERVAADALAEAGAR</sequence>
<evidence type="ECO:0000313" key="3">
    <source>
        <dbReference type="Proteomes" id="UP001595868"/>
    </source>
</evidence>
<dbReference type="PANTHER" id="PTHR30024:SF42">
    <property type="entry name" value="ALIPHATIC SULFONATES-BINDING PROTEIN-RELATED"/>
    <property type="match status" value="1"/>
</dbReference>
<dbReference type="PROSITE" id="PS51257">
    <property type="entry name" value="PROKAR_LIPOPROTEIN"/>
    <property type="match status" value="1"/>
</dbReference>
<evidence type="ECO:0000259" key="1">
    <source>
        <dbReference type="Pfam" id="PF09084"/>
    </source>
</evidence>
<feature type="domain" description="SsuA/THI5-like" evidence="1">
    <location>
        <begin position="129"/>
        <end position="273"/>
    </location>
</feature>
<dbReference type="Gene3D" id="3.40.190.10">
    <property type="entry name" value="Periplasmic binding protein-like II"/>
    <property type="match status" value="2"/>
</dbReference>
<dbReference type="Proteomes" id="UP001595868">
    <property type="component" value="Unassembled WGS sequence"/>
</dbReference>
<organism evidence="2 3">
    <name type="scientific">Micromonospora zhanjiangensis</name>
    <dbReference type="NCBI Taxonomy" id="1522057"/>
    <lineage>
        <taxon>Bacteria</taxon>
        <taxon>Bacillati</taxon>
        <taxon>Actinomycetota</taxon>
        <taxon>Actinomycetes</taxon>
        <taxon>Micromonosporales</taxon>
        <taxon>Micromonosporaceae</taxon>
        <taxon>Micromonospora</taxon>
    </lineage>
</organism>
<dbReference type="SUPFAM" id="SSF53850">
    <property type="entry name" value="Periplasmic binding protein-like II"/>
    <property type="match status" value="1"/>
</dbReference>
<keyword evidence="3" id="KW-1185">Reference proteome</keyword>
<dbReference type="InterPro" id="IPR015168">
    <property type="entry name" value="SsuA/THI5"/>
</dbReference>
<protein>
    <submittedName>
        <fullName evidence="2">ABC transporter substrate-binding protein</fullName>
    </submittedName>
</protein>
<accession>A0ABV8KWD5</accession>
<comment type="caution">
    <text evidence="2">The sequence shown here is derived from an EMBL/GenBank/DDBJ whole genome shotgun (WGS) entry which is preliminary data.</text>
</comment>
<dbReference type="PROSITE" id="PS51318">
    <property type="entry name" value="TAT"/>
    <property type="match status" value="1"/>
</dbReference>
<dbReference type="InterPro" id="IPR006311">
    <property type="entry name" value="TAT_signal"/>
</dbReference>
<dbReference type="Pfam" id="PF09084">
    <property type="entry name" value="NMT1"/>
    <property type="match status" value="1"/>
</dbReference>
<reference evidence="3" key="1">
    <citation type="journal article" date="2019" name="Int. J. Syst. Evol. Microbiol.">
        <title>The Global Catalogue of Microorganisms (GCM) 10K type strain sequencing project: providing services to taxonomists for standard genome sequencing and annotation.</title>
        <authorList>
            <consortium name="The Broad Institute Genomics Platform"/>
            <consortium name="The Broad Institute Genome Sequencing Center for Infectious Disease"/>
            <person name="Wu L."/>
            <person name="Ma J."/>
        </authorList>
    </citation>
    <scope>NUCLEOTIDE SEQUENCE [LARGE SCALE GENOMIC DNA]</scope>
    <source>
        <strain evidence="3">2902at01</strain>
    </source>
</reference>